<dbReference type="OrthoDB" id="145006at2759"/>
<feature type="compositionally biased region" description="Basic and acidic residues" evidence="1">
    <location>
        <begin position="279"/>
        <end position="289"/>
    </location>
</feature>
<gene>
    <name evidence="2" type="ORF">PHPALM_11368</name>
</gene>
<organism evidence="2 3">
    <name type="scientific">Phytophthora palmivora</name>
    <dbReference type="NCBI Taxonomy" id="4796"/>
    <lineage>
        <taxon>Eukaryota</taxon>
        <taxon>Sar</taxon>
        <taxon>Stramenopiles</taxon>
        <taxon>Oomycota</taxon>
        <taxon>Peronosporomycetes</taxon>
        <taxon>Peronosporales</taxon>
        <taxon>Peronosporaceae</taxon>
        <taxon>Phytophthora</taxon>
    </lineage>
</organism>
<name>A0A2P4Y2G8_9STRA</name>
<comment type="caution">
    <text evidence="2">The sequence shown here is derived from an EMBL/GenBank/DDBJ whole genome shotgun (WGS) entry which is preliminary data.</text>
</comment>
<dbReference type="EMBL" id="NCKW01006379">
    <property type="protein sequence ID" value="POM71991.1"/>
    <property type="molecule type" value="Genomic_DNA"/>
</dbReference>
<accession>A0A2P4Y2G8</accession>
<feature type="region of interest" description="Disordered" evidence="1">
    <location>
        <begin position="273"/>
        <end position="305"/>
    </location>
</feature>
<reference evidence="2 3" key="1">
    <citation type="journal article" date="2017" name="Genome Biol. Evol.">
        <title>Phytophthora megakarya and P. palmivora, closely related causal agents of cacao black pod rot, underwent increases in genome sizes and gene numbers by different mechanisms.</title>
        <authorList>
            <person name="Ali S.S."/>
            <person name="Shao J."/>
            <person name="Lary D.J."/>
            <person name="Kronmiller B."/>
            <person name="Shen D."/>
            <person name="Strem M.D."/>
            <person name="Amoako-Attah I."/>
            <person name="Akrofi A.Y."/>
            <person name="Begoude B.A."/>
            <person name="Ten Hoopen G.M."/>
            <person name="Coulibaly K."/>
            <person name="Kebe B.I."/>
            <person name="Melnick R.L."/>
            <person name="Guiltinan M.J."/>
            <person name="Tyler B.M."/>
            <person name="Meinhardt L.W."/>
            <person name="Bailey B.A."/>
        </authorList>
    </citation>
    <scope>NUCLEOTIDE SEQUENCE [LARGE SCALE GENOMIC DNA]</scope>
    <source>
        <strain evidence="3">sbr112.9</strain>
    </source>
</reference>
<proteinExistence type="predicted"/>
<sequence>MAAIQDVMATLHKLLGSLTSSNTLKVTPKLICVRRPEYQTSSSRYASAISEAESDNSGSSVLHERKTNIGCQGEFDPDDLIIDKRRLALVASTGVSSGNQTRAAVVGPPIRVFAISELKEFSGKENDEDRERSYEKCLGFGDLLTIPARNWYRQLSRSTRSNWDDLLVTFQTQYGGQGVSVARKYYGSRKRSDESPQEYLHQLNVTGPRAKLPTKDGPEATRREYVEHFIEMLYKCDLADQLALLRLTDAAVLEDTLRARHQCSPREGACWIQSIPSEGGHDIPGRSTEDDLSSSKSDTGGSGSDDELRQIYVAAFSGRDSQEKSRSTRRDDGSPTLMRCTHRGSSKLDVLGCWKRLTCQKCNWKGHPSDHCLFVCRACGEIHEVGKYPMEELYNLMRQWYVPTKHAGMLPVDAEKMCGKADKKFSDFDLVPSIEIKSIPP</sequence>
<dbReference type="Proteomes" id="UP000237271">
    <property type="component" value="Unassembled WGS sequence"/>
</dbReference>
<evidence type="ECO:0000313" key="3">
    <source>
        <dbReference type="Proteomes" id="UP000237271"/>
    </source>
</evidence>
<protein>
    <recommendedName>
        <fullName evidence="4">Retrotransposon gag domain-containing protein</fullName>
    </recommendedName>
</protein>
<evidence type="ECO:0000256" key="1">
    <source>
        <dbReference type="SAM" id="MobiDB-lite"/>
    </source>
</evidence>
<keyword evidence="3" id="KW-1185">Reference proteome</keyword>
<evidence type="ECO:0008006" key="4">
    <source>
        <dbReference type="Google" id="ProtNLM"/>
    </source>
</evidence>
<dbReference type="AlphaFoldDB" id="A0A2P4Y2G8"/>
<evidence type="ECO:0000313" key="2">
    <source>
        <dbReference type="EMBL" id="POM71991.1"/>
    </source>
</evidence>
<feature type="compositionally biased region" description="Basic and acidic residues" evidence="1">
    <location>
        <begin position="320"/>
        <end position="333"/>
    </location>
</feature>
<feature type="region of interest" description="Disordered" evidence="1">
    <location>
        <begin position="318"/>
        <end position="337"/>
    </location>
</feature>